<evidence type="ECO:0000313" key="2">
    <source>
        <dbReference type="EMBL" id="KKN53739.1"/>
    </source>
</evidence>
<gene>
    <name evidence="2" type="ORF">LCGC14_0599490</name>
</gene>
<proteinExistence type="predicted"/>
<organism evidence="2">
    <name type="scientific">marine sediment metagenome</name>
    <dbReference type="NCBI Taxonomy" id="412755"/>
    <lineage>
        <taxon>unclassified sequences</taxon>
        <taxon>metagenomes</taxon>
        <taxon>ecological metagenomes</taxon>
    </lineage>
</organism>
<evidence type="ECO:0000256" key="1">
    <source>
        <dbReference type="SAM" id="MobiDB-lite"/>
    </source>
</evidence>
<sequence length="48" mass="5420">MNQAPTRNNPAINNGLTLDFSFDKSKGDNRKELVVVGKERKNPKILHN</sequence>
<accession>A0A0F9RFU4</accession>
<feature type="region of interest" description="Disordered" evidence="1">
    <location>
        <begin position="1"/>
        <end position="23"/>
    </location>
</feature>
<comment type="caution">
    <text evidence="2">The sequence shown here is derived from an EMBL/GenBank/DDBJ whole genome shotgun (WGS) entry which is preliminary data.</text>
</comment>
<feature type="compositionally biased region" description="Polar residues" evidence="1">
    <location>
        <begin position="1"/>
        <end position="16"/>
    </location>
</feature>
<dbReference type="AlphaFoldDB" id="A0A0F9RFU4"/>
<dbReference type="EMBL" id="LAZR01000958">
    <property type="protein sequence ID" value="KKN53739.1"/>
    <property type="molecule type" value="Genomic_DNA"/>
</dbReference>
<name>A0A0F9RFU4_9ZZZZ</name>
<reference evidence="2" key="1">
    <citation type="journal article" date="2015" name="Nature">
        <title>Complex archaea that bridge the gap between prokaryotes and eukaryotes.</title>
        <authorList>
            <person name="Spang A."/>
            <person name="Saw J.H."/>
            <person name="Jorgensen S.L."/>
            <person name="Zaremba-Niedzwiedzka K."/>
            <person name="Martijn J."/>
            <person name="Lind A.E."/>
            <person name="van Eijk R."/>
            <person name="Schleper C."/>
            <person name="Guy L."/>
            <person name="Ettema T.J."/>
        </authorList>
    </citation>
    <scope>NUCLEOTIDE SEQUENCE</scope>
</reference>
<protein>
    <submittedName>
        <fullName evidence="2">Uncharacterized protein</fullName>
    </submittedName>
</protein>